<dbReference type="SMART" id="SM00100">
    <property type="entry name" value="cNMP"/>
    <property type="match status" value="1"/>
</dbReference>
<dbReference type="GO" id="GO:0003677">
    <property type="term" value="F:DNA binding"/>
    <property type="evidence" value="ECO:0007669"/>
    <property type="project" value="UniProtKB-KW"/>
</dbReference>
<evidence type="ECO:0000259" key="4">
    <source>
        <dbReference type="PROSITE" id="PS50042"/>
    </source>
</evidence>
<dbReference type="PANTHER" id="PTHR24567">
    <property type="entry name" value="CRP FAMILY TRANSCRIPTIONAL REGULATORY PROTEIN"/>
    <property type="match status" value="1"/>
</dbReference>
<dbReference type="InterPro" id="IPR036390">
    <property type="entry name" value="WH_DNA-bd_sf"/>
</dbReference>
<dbReference type="Gene3D" id="2.60.120.10">
    <property type="entry name" value="Jelly Rolls"/>
    <property type="match status" value="1"/>
</dbReference>
<comment type="caution">
    <text evidence="6">The sequence shown here is derived from an EMBL/GenBank/DDBJ whole genome shotgun (WGS) entry which is preliminary data.</text>
</comment>
<dbReference type="InterPro" id="IPR018490">
    <property type="entry name" value="cNMP-bd_dom_sf"/>
</dbReference>
<dbReference type="AlphaFoldDB" id="A0A367PKI1"/>
<protein>
    <submittedName>
        <fullName evidence="6">Crp/Fnr family transcriptional regulator</fullName>
    </submittedName>
</protein>
<dbReference type="PROSITE" id="PS51063">
    <property type="entry name" value="HTH_CRP_2"/>
    <property type="match status" value="1"/>
</dbReference>
<evidence type="ECO:0000313" key="6">
    <source>
        <dbReference type="EMBL" id="RCJ08390.1"/>
    </source>
</evidence>
<dbReference type="Gene3D" id="1.10.10.10">
    <property type="entry name" value="Winged helix-like DNA-binding domain superfamily/Winged helix DNA-binding domain"/>
    <property type="match status" value="1"/>
</dbReference>
<sequence length="271" mass="29937">MNSLRAFCAERVERLGIAPEGPARTDRLGRPILFRGSTETEAAGVSRLVDFLSQSPWYPNLSGEQKARVRSDCFDRSYHAGSTVCHRGDPADHWLAVVDGIIKVDTASSAGRTVTFAGVPAGSWFGEGAVLKEEPRPYSVVAVRDSRLAFVPRSTFLWLLDHSSQFSRYVIDQLNARCGYYVGLVHNLRLHEASARVAFCLAEMFNQQLYPATDRILGLSQEEIGRLSGLSRQNTNRALRDLADAKLIAVEYGAIQILDLGALRRFAHVGD</sequence>
<keyword evidence="3" id="KW-0804">Transcription</keyword>
<dbReference type="Pfam" id="PF13545">
    <property type="entry name" value="HTH_Crp_2"/>
    <property type="match status" value="1"/>
</dbReference>
<evidence type="ECO:0000256" key="2">
    <source>
        <dbReference type="ARBA" id="ARBA00023125"/>
    </source>
</evidence>
<dbReference type="SUPFAM" id="SSF46785">
    <property type="entry name" value="Winged helix' DNA-binding domain"/>
    <property type="match status" value="1"/>
</dbReference>
<dbReference type="InterPro" id="IPR036388">
    <property type="entry name" value="WH-like_DNA-bd_sf"/>
</dbReference>
<proteinExistence type="predicted"/>
<evidence type="ECO:0000256" key="3">
    <source>
        <dbReference type="ARBA" id="ARBA00023163"/>
    </source>
</evidence>
<keyword evidence="1" id="KW-0805">Transcription regulation</keyword>
<dbReference type="PROSITE" id="PS50042">
    <property type="entry name" value="CNMP_BINDING_3"/>
    <property type="match status" value="1"/>
</dbReference>
<evidence type="ECO:0000256" key="1">
    <source>
        <dbReference type="ARBA" id="ARBA00023015"/>
    </source>
</evidence>
<dbReference type="GO" id="GO:0005829">
    <property type="term" value="C:cytosol"/>
    <property type="evidence" value="ECO:0007669"/>
    <property type="project" value="TreeGrafter"/>
</dbReference>
<dbReference type="PANTHER" id="PTHR24567:SF68">
    <property type="entry name" value="DNA-BINDING TRANSCRIPTIONAL DUAL REGULATOR CRP"/>
    <property type="match status" value="1"/>
</dbReference>
<dbReference type="Proteomes" id="UP000253501">
    <property type="component" value="Unassembled WGS sequence"/>
</dbReference>
<dbReference type="InterPro" id="IPR050397">
    <property type="entry name" value="Env_Response_Regulators"/>
</dbReference>
<dbReference type="CDD" id="cd00038">
    <property type="entry name" value="CAP_ED"/>
    <property type="match status" value="1"/>
</dbReference>
<dbReference type="Pfam" id="PF00027">
    <property type="entry name" value="cNMP_binding"/>
    <property type="match status" value="1"/>
</dbReference>
<accession>A0A367PKI1</accession>
<dbReference type="GO" id="GO:0003700">
    <property type="term" value="F:DNA-binding transcription factor activity"/>
    <property type="evidence" value="ECO:0007669"/>
    <property type="project" value="TreeGrafter"/>
</dbReference>
<gene>
    <name evidence="6" type="ORF">DDK22_10780</name>
</gene>
<evidence type="ECO:0000259" key="5">
    <source>
        <dbReference type="PROSITE" id="PS51063"/>
    </source>
</evidence>
<dbReference type="InterPro" id="IPR000595">
    <property type="entry name" value="cNMP-bd_dom"/>
</dbReference>
<dbReference type="EMBL" id="QDHA01000024">
    <property type="protein sequence ID" value="RCJ08390.1"/>
    <property type="molecule type" value="Genomic_DNA"/>
</dbReference>
<evidence type="ECO:0000313" key="7">
    <source>
        <dbReference type="Proteomes" id="UP000253501"/>
    </source>
</evidence>
<dbReference type="InterPro" id="IPR014710">
    <property type="entry name" value="RmlC-like_jellyroll"/>
</dbReference>
<feature type="domain" description="Cyclic nucleotide-binding" evidence="4">
    <location>
        <begin position="57"/>
        <end position="177"/>
    </location>
</feature>
<organism evidence="6 7">
    <name type="scientific">Cupriavidus necator</name>
    <name type="common">Alcaligenes eutrophus</name>
    <name type="synonym">Ralstonia eutropha</name>
    <dbReference type="NCBI Taxonomy" id="106590"/>
    <lineage>
        <taxon>Bacteria</taxon>
        <taxon>Pseudomonadati</taxon>
        <taxon>Pseudomonadota</taxon>
        <taxon>Betaproteobacteria</taxon>
        <taxon>Burkholderiales</taxon>
        <taxon>Burkholderiaceae</taxon>
        <taxon>Cupriavidus</taxon>
    </lineage>
</organism>
<dbReference type="SMART" id="SM00419">
    <property type="entry name" value="HTH_CRP"/>
    <property type="match status" value="1"/>
</dbReference>
<dbReference type="InterPro" id="IPR012318">
    <property type="entry name" value="HTH_CRP"/>
</dbReference>
<feature type="domain" description="HTH crp-type" evidence="5">
    <location>
        <begin position="191"/>
        <end position="261"/>
    </location>
</feature>
<keyword evidence="2" id="KW-0238">DNA-binding</keyword>
<dbReference type="SUPFAM" id="SSF51206">
    <property type="entry name" value="cAMP-binding domain-like"/>
    <property type="match status" value="1"/>
</dbReference>
<name>A0A367PKI1_CUPNE</name>
<reference evidence="6 7" key="1">
    <citation type="submission" date="2018-04" db="EMBL/GenBank/DDBJ databases">
        <title>Cupriavidus necator CR12 genome sequencing and assembly.</title>
        <authorList>
            <person name="Ben Fekih I."/>
            <person name="Mazhar H.S."/>
            <person name="Bello S.K."/>
            <person name="Rensing C."/>
        </authorList>
    </citation>
    <scope>NUCLEOTIDE SEQUENCE [LARGE SCALE GENOMIC DNA]</scope>
    <source>
        <strain evidence="6 7">CR12</strain>
    </source>
</reference>